<protein>
    <submittedName>
        <fullName evidence="2">Uncharacterized protein</fullName>
    </submittedName>
</protein>
<dbReference type="AlphaFoldDB" id="A0A850QXB2"/>
<feature type="chain" id="PRO_5032888073" evidence="1">
    <location>
        <begin position="22"/>
        <end position="213"/>
    </location>
</feature>
<accession>A0A850QXB2</accession>
<organism evidence="2 3">
    <name type="scientific">Photobacterium damselae subsp. damselae</name>
    <name type="common">Listonella damsela</name>
    <dbReference type="NCBI Taxonomy" id="85581"/>
    <lineage>
        <taxon>Bacteria</taxon>
        <taxon>Pseudomonadati</taxon>
        <taxon>Pseudomonadota</taxon>
        <taxon>Gammaproteobacteria</taxon>
        <taxon>Vibrionales</taxon>
        <taxon>Vibrionaceae</taxon>
        <taxon>Photobacterium</taxon>
    </lineage>
</organism>
<keyword evidence="1" id="KW-0732">Signal</keyword>
<proteinExistence type="predicted"/>
<name>A0A850QXB2_PHODD</name>
<gene>
    <name evidence="2" type="ORF">HWA77_05235</name>
</gene>
<dbReference type="Proteomes" id="UP000533429">
    <property type="component" value="Unassembled WGS sequence"/>
</dbReference>
<reference evidence="2 3" key="1">
    <citation type="submission" date="2020-06" db="EMBL/GenBank/DDBJ databases">
        <title>Photobacterium damselae subsp. damselae comparative genomics.</title>
        <authorList>
            <person name="Osorio C.R."/>
        </authorList>
    </citation>
    <scope>NUCLEOTIDE SEQUENCE [LARGE SCALE GENOMIC DNA]</scope>
    <source>
        <strain evidence="2 3">TW250/03</strain>
    </source>
</reference>
<evidence type="ECO:0000313" key="2">
    <source>
        <dbReference type="EMBL" id="NVO99610.1"/>
    </source>
</evidence>
<evidence type="ECO:0000313" key="3">
    <source>
        <dbReference type="Proteomes" id="UP000533429"/>
    </source>
</evidence>
<sequence length="213" mass="24692">MSFKTLAISLGVILHCSGVMANTIPKDNPNNRCQSLQYDLSSSEGLLRTYLDSEYDKISNTKILAAKAYHDLIGEIDNNLPEDIHMYGSLLSEYESNCNQIPQEFYNSKFSMRNFIIEYAEIDKWFNDDHNKDLEYPICKKIFSTIENLSSHNVVLSSYADTGTDKLKLMGNNDISKSQLAHSLNRYKKMQIDEMLNHECWRFDIKKFVKLYK</sequence>
<dbReference type="EMBL" id="JABXOR010000326">
    <property type="protein sequence ID" value="NVO99610.1"/>
    <property type="molecule type" value="Genomic_DNA"/>
</dbReference>
<feature type="signal peptide" evidence="1">
    <location>
        <begin position="1"/>
        <end position="21"/>
    </location>
</feature>
<comment type="caution">
    <text evidence="2">The sequence shown here is derived from an EMBL/GenBank/DDBJ whole genome shotgun (WGS) entry which is preliminary data.</text>
</comment>
<evidence type="ECO:0000256" key="1">
    <source>
        <dbReference type="SAM" id="SignalP"/>
    </source>
</evidence>